<dbReference type="GO" id="GO:0012505">
    <property type="term" value="C:endomembrane system"/>
    <property type="evidence" value="ECO:0007669"/>
    <property type="project" value="UniProtKB-SubCell"/>
</dbReference>
<keyword evidence="2 5" id="KW-0812">Transmembrane</keyword>
<protein>
    <submittedName>
        <fullName evidence="7">Putative membrane protein</fullName>
    </submittedName>
</protein>
<gene>
    <name evidence="7" type="ORF">SAMN05421823_102107</name>
</gene>
<feature type="transmembrane region" description="Helical" evidence="5">
    <location>
        <begin position="64"/>
        <end position="88"/>
    </location>
</feature>
<evidence type="ECO:0000256" key="4">
    <source>
        <dbReference type="ARBA" id="ARBA00023136"/>
    </source>
</evidence>
<sequence length="104" mass="12143">MPKLKLPSLVPDFEHKEEISLRDYLALERTKLANERTLLTYVRTSLYMVLAGIAFLQMDKLEDLTWVGYVLFGTSALAFTFGTARFLLLTWRLQKYYDDIDLES</sequence>
<dbReference type="Pfam" id="PF02656">
    <property type="entry name" value="DUF202"/>
    <property type="match status" value="1"/>
</dbReference>
<comment type="subcellular location">
    <subcellularLocation>
        <location evidence="1">Endomembrane system</location>
        <topology evidence="1">Multi-pass membrane protein</topology>
    </subcellularLocation>
</comment>
<evidence type="ECO:0000313" key="7">
    <source>
        <dbReference type="EMBL" id="SDK19312.1"/>
    </source>
</evidence>
<accession>A0A1G8ZVZ9</accession>
<dbReference type="STRING" id="1075417.SAMN05421823_102107"/>
<evidence type="ECO:0000313" key="8">
    <source>
        <dbReference type="Proteomes" id="UP000198510"/>
    </source>
</evidence>
<evidence type="ECO:0000256" key="2">
    <source>
        <dbReference type="ARBA" id="ARBA00022692"/>
    </source>
</evidence>
<evidence type="ECO:0000256" key="3">
    <source>
        <dbReference type="ARBA" id="ARBA00022989"/>
    </source>
</evidence>
<name>A0A1G8ZVZ9_9BACT</name>
<proteinExistence type="predicted"/>
<feature type="domain" description="DUF202" evidence="6">
    <location>
        <begin position="29"/>
        <end position="87"/>
    </location>
</feature>
<dbReference type="OrthoDB" id="582337at2"/>
<dbReference type="AlphaFoldDB" id="A0A1G8ZVZ9"/>
<dbReference type="EMBL" id="FNFO01000002">
    <property type="protein sequence ID" value="SDK19312.1"/>
    <property type="molecule type" value="Genomic_DNA"/>
</dbReference>
<dbReference type="InterPro" id="IPR003807">
    <property type="entry name" value="DUF202"/>
</dbReference>
<keyword evidence="4 5" id="KW-0472">Membrane</keyword>
<evidence type="ECO:0000259" key="6">
    <source>
        <dbReference type="Pfam" id="PF02656"/>
    </source>
</evidence>
<dbReference type="RefSeq" id="WP_089679450.1">
    <property type="nucleotide sequence ID" value="NZ_FNFO01000002.1"/>
</dbReference>
<organism evidence="7 8">
    <name type="scientific">Catalinimonas alkaloidigena</name>
    <dbReference type="NCBI Taxonomy" id="1075417"/>
    <lineage>
        <taxon>Bacteria</taxon>
        <taxon>Pseudomonadati</taxon>
        <taxon>Bacteroidota</taxon>
        <taxon>Cytophagia</taxon>
        <taxon>Cytophagales</taxon>
        <taxon>Catalimonadaceae</taxon>
        <taxon>Catalinimonas</taxon>
    </lineage>
</organism>
<feature type="transmembrane region" description="Helical" evidence="5">
    <location>
        <begin position="38"/>
        <end position="58"/>
    </location>
</feature>
<evidence type="ECO:0000256" key="5">
    <source>
        <dbReference type="SAM" id="Phobius"/>
    </source>
</evidence>
<keyword evidence="8" id="KW-1185">Reference proteome</keyword>
<keyword evidence="3 5" id="KW-1133">Transmembrane helix</keyword>
<reference evidence="7 8" key="1">
    <citation type="submission" date="2016-10" db="EMBL/GenBank/DDBJ databases">
        <authorList>
            <person name="de Groot N.N."/>
        </authorList>
    </citation>
    <scope>NUCLEOTIDE SEQUENCE [LARGE SCALE GENOMIC DNA]</scope>
    <source>
        <strain evidence="7 8">DSM 25186</strain>
    </source>
</reference>
<evidence type="ECO:0000256" key="1">
    <source>
        <dbReference type="ARBA" id="ARBA00004127"/>
    </source>
</evidence>
<dbReference type="Proteomes" id="UP000198510">
    <property type="component" value="Unassembled WGS sequence"/>
</dbReference>